<evidence type="ECO:0000256" key="4">
    <source>
        <dbReference type="SAM" id="MobiDB-lite"/>
    </source>
</evidence>
<feature type="region of interest" description="Disordered" evidence="4">
    <location>
        <begin position="611"/>
        <end position="784"/>
    </location>
</feature>
<dbReference type="PANTHER" id="PTHR24198">
    <property type="entry name" value="ANKYRIN REPEAT AND PROTEIN KINASE DOMAIN-CONTAINING PROTEIN"/>
    <property type="match status" value="1"/>
</dbReference>
<dbReference type="GeneID" id="41992325"/>
<dbReference type="SUPFAM" id="SSF48403">
    <property type="entry name" value="Ankyrin repeat"/>
    <property type="match status" value="1"/>
</dbReference>
<feature type="region of interest" description="Disordered" evidence="4">
    <location>
        <begin position="524"/>
        <end position="561"/>
    </location>
</feature>
<dbReference type="SMART" id="SM00248">
    <property type="entry name" value="ANK"/>
    <property type="match status" value="4"/>
</dbReference>
<feature type="compositionally biased region" description="Low complexity" evidence="4">
    <location>
        <begin position="643"/>
        <end position="784"/>
    </location>
</feature>
<comment type="caution">
    <text evidence="5">The sequence shown here is derived from an EMBL/GenBank/DDBJ whole genome shotgun (WGS) entry which is preliminary data.</text>
</comment>
<evidence type="ECO:0000313" key="5">
    <source>
        <dbReference type="EMBL" id="RBR24390.1"/>
    </source>
</evidence>
<dbReference type="PROSITE" id="PS50088">
    <property type="entry name" value="ANK_REPEAT"/>
    <property type="match status" value="1"/>
</dbReference>
<dbReference type="Pfam" id="PF00023">
    <property type="entry name" value="Ank"/>
    <property type="match status" value="1"/>
</dbReference>
<keyword evidence="2 3" id="KW-0040">ANK repeat</keyword>
<dbReference type="InterPro" id="IPR036770">
    <property type="entry name" value="Ankyrin_rpt-contain_sf"/>
</dbReference>
<protein>
    <submittedName>
        <fullName evidence="5">Uncharacterized protein</fullName>
    </submittedName>
</protein>
<feature type="repeat" description="ANK" evidence="3">
    <location>
        <begin position="101"/>
        <end position="133"/>
    </location>
</feature>
<evidence type="ECO:0000256" key="1">
    <source>
        <dbReference type="ARBA" id="ARBA00022737"/>
    </source>
</evidence>
<accession>A0A366S6S7</accession>
<feature type="compositionally biased region" description="Low complexity" evidence="4">
    <location>
        <begin position="539"/>
        <end position="558"/>
    </location>
</feature>
<name>A0A366S6S7_9HYPO</name>
<dbReference type="Gene3D" id="1.25.40.20">
    <property type="entry name" value="Ankyrin repeat-containing domain"/>
    <property type="match status" value="1"/>
</dbReference>
<evidence type="ECO:0000313" key="6">
    <source>
        <dbReference type="Proteomes" id="UP000253153"/>
    </source>
</evidence>
<proteinExistence type="predicted"/>
<dbReference type="Proteomes" id="UP000253153">
    <property type="component" value="Unassembled WGS sequence"/>
</dbReference>
<keyword evidence="6" id="KW-1185">Reference proteome</keyword>
<evidence type="ECO:0000256" key="3">
    <source>
        <dbReference type="PROSITE-ProRule" id="PRU00023"/>
    </source>
</evidence>
<gene>
    <name evidence="5" type="ORF">FIESC28_02880</name>
</gene>
<dbReference type="EMBL" id="QKXC01000058">
    <property type="protein sequence ID" value="RBR24390.1"/>
    <property type="molecule type" value="Genomic_DNA"/>
</dbReference>
<dbReference type="InterPro" id="IPR002110">
    <property type="entry name" value="Ankyrin_rpt"/>
</dbReference>
<dbReference type="OrthoDB" id="4772757at2759"/>
<dbReference type="PANTHER" id="PTHR24198:SF194">
    <property type="entry name" value="INVERSIN-A"/>
    <property type="match status" value="1"/>
</dbReference>
<keyword evidence="1" id="KW-0677">Repeat</keyword>
<feature type="compositionally biased region" description="Low complexity" evidence="4">
    <location>
        <begin position="611"/>
        <end position="632"/>
    </location>
</feature>
<dbReference type="Pfam" id="PF12796">
    <property type="entry name" value="Ank_2"/>
    <property type="match status" value="1"/>
</dbReference>
<sequence length="1568" mass="170582">MTSPSEDIPLPTYSATDNDDLLNRIEASSGVEFPILHSPAGRSTNLQRPTDDADWNTYHEAYRIETDIVDAFFRAIENGHDDVVTDFISRGWVSPDTTSRYRETPLIAAVRAGKLPMVSRLVALGASVNEYGRVKSEDKRIKVDDLPERTPLMVAAESGHLALVKVLIEDYGAKHDLIAPDGAIALRLAAINKHLEIVQYLPNIRGGSWKRWMHVHRKQMERARRAAEKLFNFIRILVWDFPKLLLYEAPKELCCAVWRRRHKIKNFVKELPGKIERGVIAIPGHVKSAGKAIWKGIKEIPSFVKYVFQSLWRVLKEIPGSIMKVLNWIGRGLKNIGEAISNIFMKFFSFLHTTLMAIATFLRGITLRDIWNGFCSLVRAIFIDAPKAIGRFIVSFGRTIYDVLKALFGTLGECIWWLGYSVLWLIKYIPQKIWTIIEAMGTSLVKAWEEILVFVNPKRILTSTSESVITELSVGVSTGISTKISEGIETQTGSDGLSLSLSTTATTVTTDKDAVTTTGHATTVTASTGEESAATSGFATSEATNEATTTTGSTTTSTTDDDEAIATSSLTTTATFNEATDFTTDTSTFLAASGTTDSSSYATSDTTLTASSLTSASVTTDTSSDTINSATSETSNEQTPGLATDTSGSIASSATTETSSHATEGITTDVSSMTTDASTTDASSSRTSGPTIATTEETTGLTTDTSSITTGYTTTDASSYTTSGTTTDTSSLTTDSATTDTSYTTSVSTSGVSSGTTDPATTDTTTQTTSESETSTTAGPATTTTSADYCTNAEWQNDALIASFEGTTDYASSVCTAAIEPVTTVAATSAAETTVTELDTVIEDLPDETKIVLDAPSTNYVAGEDRTVTAVRRDGSIEIIEPKTIYNTVARTIVELPTAYETVYTTDVDYVGSTSVDTVYDVTGTETSVVITDTTEITTATSTDVTTETITSIESIPTTSTEYVVTGTTIKFAPGMTIHLTNSRTFVVYSIPSTRTHVLYTTTDYLTSTWTTVTLASTDTDYTTVPTTTFDITTATDTMEETIATSTDTNFATSTITTVGWTTETTETSVSTSTSTKIKGKTYTQHEFPWLNNKKRAAVEARIPRLESLEEHWINEFGESHYHSACSCFLPDLPTRTVYASAGLETIVEKSTTIDKIYGETVTLTLTTAATVTTHKTVTDTTVVDGTTSIVTLTVYEDVTETVLSTPTAQSLITKVVTNDDVKQVTKEIAIIDTITLYGIATGYTWVEVTRTQDIYDLRSKLFPVVQTIDIAETSTSTLPTITVETTVEVTSTALSTADETVYDAFTSVVPVAVTDVKKFTYTKTIFTDATSVYSIEATNTVGTIATTTLTTLTTVTNGVTSTITTVLSTQVTVTARPVETKICEMPIKDGDFEYPAGTSPWWKSIYSAFDWDKADVDGHGKVMKSQNLVNYTSFVMWQDIKSCAGVTFQCSYDYYIDKQYERVMEDPRTKKLGTWIPFIRTYWNDDIWYKPNKFLGNRFNQPDNLWEPYYPGRWYSASIEFKTSGGTDTLYIQAASPQDENGGGENYIMLDNYKCRPIKYNGPNGPV</sequence>
<reference evidence="5 6" key="1">
    <citation type="submission" date="2018-06" db="EMBL/GenBank/DDBJ databases">
        <title>Fusarium incarnatum-equiseti species complex species 28.</title>
        <authorList>
            <person name="Gardiner D.M."/>
        </authorList>
    </citation>
    <scope>NUCLEOTIDE SEQUENCE [LARGE SCALE GENOMIC DNA]</scope>
    <source>
        <strain evidence="5 6">FIESC_28</strain>
    </source>
</reference>
<dbReference type="RefSeq" id="XP_031018981.1">
    <property type="nucleotide sequence ID" value="XM_031157029.1"/>
</dbReference>
<organism evidence="5 6">
    <name type="scientific">Fusarium coffeatum</name>
    <dbReference type="NCBI Taxonomy" id="231269"/>
    <lineage>
        <taxon>Eukaryota</taxon>
        <taxon>Fungi</taxon>
        <taxon>Dikarya</taxon>
        <taxon>Ascomycota</taxon>
        <taxon>Pezizomycotina</taxon>
        <taxon>Sordariomycetes</taxon>
        <taxon>Hypocreomycetidae</taxon>
        <taxon>Hypocreales</taxon>
        <taxon>Nectriaceae</taxon>
        <taxon>Fusarium</taxon>
        <taxon>Fusarium incarnatum-equiseti species complex</taxon>
    </lineage>
</organism>
<evidence type="ECO:0000256" key="2">
    <source>
        <dbReference type="ARBA" id="ARBA00023043"/>
    </source>
</evidence>